<feature type="domain" description="Metallo-beta-lactamase" evidence="4">
    <location>
        <begin position="13"/>
        <end position="218"/>
    </location>
</feature>
<evidence type="ECO:0000256" key="3">
    <source>
        <dbReference type="ARBA" id="ARBA00048505"/>
    </source>
</evidence>
<protein>
    <submittedName>
        <fullName evidence="5">MBL fold metallo-hydrolase</fullName>
    </submittedName>
</protein>
<dbReference type="InterPro" id="IPR036866">
    <property type="entry name" value="RibonucZ/Hydroxyglut_hydro"/>
</dbReference>
<accession>A0AA95JHG2</accession>
<comment type="function">
    <text evidence="2">Counteracts the endogenous Pycsar antiviral defense system. Phosphodiesterase that enables metal-dependent hydrolysis of host cyclic nucleotide Pycsar defense signals such as cCMP and cUMP.</text>
</comment>
<dbReference type="PANTHER" id="PTHR47619:SF1">
    <property type="entry name" value="EXODEOXYRIBONUCLEASE WALJ"/>
    <property type="match status" value="1"/>
</dbReference>
<reference evidence="5" key="1">
    <citation type="submission" date="2023-03" db="EMBL/GenBank/DDBJ databases">
        <title>Andean soil-derived lignocellulolytic bacterial consortium as a source of novel taxa and putative plastic-active enzymes.</title>
        <authorList>
            <person name="Diaz-Garcia L."/>
            <person name="Chuvochina M."/>
            <person name="Feuerriegel G."/>
            <person name="Bunk B."/>
            <person name="Sproer C."/>
            <person name="Streit W.R."/>
            <person name="Rodriguez L.M."/>
            <person name="Overmann J."/>
            <person name="Jimenez D.J."/>
        </authorList>
    </citation>
    <scope>NUCLEOTIDE SEQUENCE</scope>
    <source>
        <strain evidence="5">MAG 2441</strain>
    </source>
</reference>
<evidence type="ECO:0000313" key="5">
    <source>
        <dbReference type="EMBL" id="WEK56424.1"/>
    </source>
</evidence>
<dbReference type="Gene3D" id="3.60.15.10">
    <property type="entry name" value="Ribonuclease Z/Hydroxyacylglutathione hydrolase-like"/>
    <property type="match status" value="1"/>
</dbReference>
<keyword evidence="6" id="KW-1185">Reference proteome</keyword>
<sequence length="277" mass="30563">MGLRFTVLASGSTGNATVIQSDEATVLVDVGLSGKKIDELMKGRGVSGQDLDAILVTHEHSDHIKGLGAFARKHSLPVYANEKTWAAMQRLIGDIPDAQRFIMPADSVVEFADLRVESYAISHDAAEPVGYCFQADGAKLSLATDLGYVSDKVMRQLQQSDVLVLESNHDINMLRMGRYPWNIKRRILGDTGHLSNEAAGEALCSLLSEKTKRVYLAHLSQEHNMMDLAKLTVNNVLEENGLFYHKHEFSLCDTYPDKATEWDIVSQSMAQLIGSRA</sequence>
<name>A0AA95JHG2_9BACL</name>
<evidence type="ECO:0000259" key="4">
    <source>
        <dbReference type="SMART" id="SM00849"/>
    </source>
</evidence>
<dbReference type="Pfam" id="PF12706">
    <property type="entry name" value="Lactamase_B_2"/>
    <property type="match status" value="1"/>
</dbReference>
<dbReference type="Proteomes" id="UP001178662">
    <property type="component" value="Chromosome"/>
</dbReference>
<organism evidence="5 6">
    <name type="scientific">Candidatus Cohnella colombiensis</name>
    <dbReference type="NCBI Taxonomy" id="3121368"/>
    <lineage>
        <taxon>Bacteria</taxon>
        <taxon>Bacillati</taxon>
        <taxon>Bacillota</taxon>
        <taxon>Bacilli</taxon>
        <taxon>Bacillales</taxon>
        <taxon>Paenibacillaceae</taxon>
        <taxon>Cohnella</taxon>
    </lineage>
</organism>
<evidence type="ECO:0000313" key="6">
    <source>
        <dbReference type="Proteomes" id="UP001178662"/>
    </source>
</evidence>
<dbReference type="PANTHER" id="PTHR47619">
    <property type="entry name" value="METALLO-HYDROLASE YYCJ-RELATED"/>
    <property type="match status" value="1"/>
</dbReference>
<dbReference type="SUPFAM" id="SSF56281">
    <property type="entry name" value="Metallo-hydrolase/oxidoreductase"/>
    <property type="match status" value="1"/>
</dbReference>
<comment type="catalytic activity">
    <reaction evidence="3">
        <text>3',5'-cyclic UMP + H2O = UMP + H(+)</text>
        <dbReference type="Rhea" id="RHEA:70575"/>
        <dbReference type="ChEBI" id="CHEBI:15377"/>
        <dbReference type="ChEBI" id="CHEBI:15378"/>
        <dbReference type="ChEBI" id="CHEBI:57865"/>
        <dbReference type="ChEBI" id="CHEBI:184387"/>
    </reaction>
    <physiologicalReaction direction="left-to-right" evidence="3">
        <dbReference type="Rhea" id="RHEA:70576"/>
    </physiologicalReaction>
</comment>
<comment type="catalytic activity">
    <reaction evidence="1">
        <text>3',5'-cyclic CMP + H2O = CMP + H(+)</text>
        <dbReference type="Rhea" id="RHEA:72675"/>
        <dbReference type="ChEBI" id="CHEBI:15377"/>
        <dbReference type="ChEBI" id="CHEBI:15378"/>
        <dbReference type="ChEBI" id="CHEBI:58003"/>
        <dbReference type="ChEBI" id="CHEBI:60377"/>
    </reaction>
    <physiologicalReaction direction="left-to-right" evidence="1">
        <dbReference type="Rhea" id="RHEA:72676"/>
    </physiologicalReaction>
</comment>
<dbReference type="InterPro" id="IPR001279">
    <property type="entry name" value="Metallo-B-lactamas"/>
</dbReference>
<dbReference type="EMBL" id="CP119317">
    <property type="protein sequence ID" value="WEK56424.1"/>
    <property type="molecule type" value="Genomic_DNA"/>
</dbReference>
<gene>
    <name evidence="5" type="ORF">P0Y55_16890</name>
</gene>
<dbReference type="SMART" id="SM00849">
    <property type="entry name" value="Lactamase_B"/>
    <property type="match status" value="1"/>
</dbReference>
<evidence type="ECO:0000256" key="1">
    <source>
        <dbReference type="ARBA" id="ARBA00034221"/>
    </source>
</evidence>
<dbReference type="InterPro" id="IPR052533">
    <property type="entry name" value="WalJ/YycJ-like"/>
</dbReference>
<proteinExistence type="predicted"/>
<evidence type="ECO:0000256" key="2">
    <source>
        <dbReference type="ARBA" id="ARBA00034301"/>
    </source>
</evidence>
<dbReference type="AlphaFoldDB" id="A0AA95JHG2"/>